<evidence type="ECO:0000313" key="3">
    <source>
        <dbReference type="Proteomes" id="UP000623129"/>
    </source>
</evidence>
<dbReference type="EMBL" id="SWLB01000008">
    <property type="protein sequence ID" value="KAF3335550.1"/>
    <property type="molecule type" value="Genomic_DNA"/>
</dbReference>
<sequence length="106" mass="11978">MANEMGEIPVRCFFVMQDARCNRPDNSQVVSFCGCPGTDICLKSERQINDIMVLDEKNLRERRQPDSIELELKKIERESEREPDVEELSKGDLGGSGVEAEDETDG</sequence>
<organism evidence="2 3">
    <name type="scientific">Carex littledalei</name>
    <dbReference type="NCBI Taxonomy" id="544730"/>
    <lineage>
        <taxon>Eukaryota</taxon>
        <taxon>Viridiplantae</taxon>
        <taxon>Streptophyta</taxon>
        <taxon>Embryophyta</taxon>
        <taxon>Tracheophyta</taxon>
        <taxon>Spermatophyta</taxon>
        <taxon>Magnoliopsida</taxon>
        <taxon>Liliopsida</taxon>
        <taxon>Poales</taxon>
        <taxon>Cyperaceae</taxon>
        <taxon>Cyperoideae</taxon>
        <taxon>Cariceae</taxon>
        <taxon>Carex</taxon>
        <taxon>Carex subgen. Euthyceras</taxon>
    </lineage>
</organism>
<accession>A0A833VP81</accession>
<dbReference type="Proteomes" id="UP000623129">
    <property type="component" value="Unassembled WGS sequence"/>
</dbReference>
<keyword evidence="3" id="KW-1185">Reference proteome</keyword>
<protein>
    <submittedName>
        <fullName evidence="2">Uncharacterized protein</fullName>
    </submittedName>
</protein>
<feature type="compositionally biased region" description="Basic and acidic residues" evidence="1">
    <location>
        <begin position="74"/>
        <end position="90"/>
    </location>
</feature>
<feature type="region of interest" description="Disordered" evidence="1">
    <location>
        <begin position="74"/>
        <end position="106"/>
    </location>
</feature>
<evidence type="ECO:0000256" key="1">
    <source>
        <dbReference type="SAM" id="MobiDB-lite"/>
    </source>
</evidence>
<dbReference type="AlphaFoldDB" id="A0A833VP81"/>
<evidence type="ECO:0000313" key="2">
    <source>
        <dbReference type="EMBL" id="KAF3335550.1"/>
    </source>
</evidence>
<reference evidence="2" key="1">
    <citation type="submission" date="2020-01" db="EMBL/GenBank/DDBJ databases">
        <title>Genome sequence of Kobresia littledalei, the first chromosome-level genome in the family Cyperaceae.</title>
        <authorList>
            <person name="Qu G."/>
        </authorList>
    </citation>
    <scope>NUCLEOTIDE SEQUENCE</scope>
    <source>
        <strain evidence="2">C.B.Clarke</strain>
        <tissue evidence="2">Leaf</tissue>
    </source>
</reference>
<comment type="caution">
    <text evidence="2">The sequence shown here is derived from an EMBL/GenBank/DDBJ whole genome shotgun (WGS) entry which is preliminary data.</text>
</comment>
<proteinExistence type="predicted"/>
<name>A0A833VP81_9POAL</name>
<gene>
    <name evidence="2" type="ORF">FCM35_KLT20057</name>
</gene>